<feature type="transmembrane region" description="Helical" evidence="1">
    <location>
        <begin position="178"/>
        <end position="202"/>
    </location>
</feature>
<evidence type="ECO:0000259" key="2">
    <source>
        <dbReference type="Pfam" id="PF07853"/>
    </source>
</evidence>
<protein>
    <submittedName>
        <fullName evidence="4">DUF5808 domain-containing protein</fullName>
    </submittedName>
</protein>
<gene>
    <name evidence="4" type="ORF">AB1207_05290</name>
</gene>
<name>A0ABV3P3Q9_9ACTN</name>
<organism evidence="4 5">
    <name type="scientific">Kineococcus endophyticus</name>
    <dbReference type="NCBI Taxonomy" id="1181883"/>
    <lineage>
        <taxon>Bacteria</taxon>
        <taxon>Bacillati</taxon>
        <taxon>Actinomycetota</taxon>
        <taxon>Actinomycetes</taxon>
        <taxon>Kineosporiales</taxon>
        <taxon>Kineosporiaceae</taxon>
        <taxon>Kineococcus</taxon>
    </lineage>
</organism>
<dbReference type="Pfam" id="PF19124">
    <property type="entry name" value="DUF5808"/>
    <property type="match status" value="1"/>
</dbReference>
<keyword evidence="1" id="KW-0472">Membrane</keyword>
<proteinExistence type="predicted"/>
<keyword evidence="5" id="KW-1185">Reference proteome</keyword>
<evidence type="ECO:0000259" key="3">
    <source>
        <dbReference type="Pfam" id="PF19124"/>
    </source>
</evidence>
<accession>A0ABV3P3Q9</accession>
<dbReference type="InterPro" id="IPR043831">
    <property type="entry name" value="DUF5808"/>
</dbReference>
<feature type="transmembrane region" description="Helical" evidence="1">
    <location>
        <begin position="259"/>
        <end position="283"/>
    </location>
</feature>
<reference evidence="4 5" key="1">
    <citation type="submission" date="2024-07" db="EMBL/GenBank/DDBJ databases">
        <authorList>
            <person name="Thanompreechachai J."/>
            <person name="Duangmal K."/>
        </authorList>
    </citation>
    <scope>NUCLEOTIDE SEQUENCE [LARGE SCALE GENOMIC DNA]</scope>
    <source>
        <strain evidence="4 5">KCTC 19886</strain>
    </source>
</reference>
<feature type="transmembrane region" description="Helical" evidence="1">
    <location>
        <begin position="229"/>
        <end position="247"/>
    </location>
</feature>
<comment type="caution">
    <text evidence="4">The sequence shown here is derived from an EMBL/GenBank/DDBJ whole genome shotgun (WGS) entry which is preliminary data.</text>
</comment>
<keyword evidence="1" id="KW-0812">Transmembrane</keyword>
<feature type="transmembrane region" description="Helical" evidence="1">
    <location>
        <begin position="55"/>
        <end position="73"/>
    </location>
</feature>
<dbReference type="EMBL" id="JBFNQN010000003">
    <property type="protein sequence ID" value="MEW9264152.1"/>
    <property type="molecule type" value="Genomic_DNA"/>
</dbReference>
<dbReference type="Pfam" id="PF07853">
    <property type="entry name" value="DUF1648"/>
    <property type="match status" value="1"/>
</dbReference>
<feature type="transmembrane region" description="Helical" evidence="1">
    <location>
        <begin position="6"/>
        <end position="24"/>
    </location>
</feature>
<dbReference type="PANTHER" id="PTHR37810:SF5">
    <property type="entry name" value="IMMUNITY PROTEIN SDPI"/>
    <property type="match status" value="1"/>
</dbReference>
<dbReference type="InterPro" id="IPR012867">
    <property type="entry name" value="DUF1648"/>
</dbReference>
<feature type="domain" description="DUF1648" evidence="2">
    <location>
        <begin position="141"/>
        <end position="185"/>
    </location>
</feature>
<feature type="domain" description="DUF5808" evidence="3">
    <location>
        <begin position="315"/>
        <end position="340"/>
    </location>
</feature>
<evidence type="ECO:0000256" key="1">
    <source>
        <dbReference type="SAM" id="Phobius"/>
    </source>
</evidence>
<sequence length="365" mass="38002">MNHVGTTAIGVGACLLVGLTLLLLPSLSARTLPLGVSVPRERADAPVVRHAVRTYRTAVAVLTVVAALVAALVRSPEGVLPVTYGLLALGCAAFVLCRRPIRAAKTSEGWFREVPVRLTAPLGDVPRPPVAVHWYVLAAALVLATAAFGWTRYDTLPDPFPTHWDGDGRPDAFAARSVWSAFGPLLVAVGLTVLLAALASLVRRTPLRPRAGDADPLARPLATERAAQSLLGVVALLGAGLVCAVLLDGWLHPERLRWAGFTLVVFGAALAVTVLVTVLVTAVRSRAQGPAPEAGAAQAPDDDRLWRGGLLYVNREDPALLVPKRVGVGWTLNVGHPVGRALAIGLLVLVGAGLALAVVGTTLGS</sequence>
<dbReference type="Proteomes" id="UP001555826">
    <property type="component" value="Unassembled WGS sequence"/>
</dbReference>
<evidence type="ECO:0000313" key="5">
    <source>
        <dbReference type="Proteomes" id="UP001555826"/>
    </source>
</evidence>
<feature type="transmembrane region" description="Helical" evidence="1">
    <location>
        <begin position="132"/>
        <end position="151"/>
    </location>
</feature>
<feature type="transmembrane region" description="Helical" evidence="1">
    <location>
        <begin position="341"/>
        <end position="363"/>
    </location>
</feature>
<dbReference type="PANTHER" id="PTHR37810">
    <property type="entry name" value="IMMUNITY PROTEIN SDPI"/>
    <property type="match status" value="1"/>
</dbReference>
<feature type="transmembrane region" description="Helical" evidence="1">
    <location>
        <begin position="79"/>
        <end position="97"/>
    </location>
</feature>
<evidence type="ECO:0000313" key="4">
    <source>
        <dbReference type="EMBL" id="MEW9264152.1"/>
    </source>
</evidence>
<dbReference type="RefSeq" id="WP_367636765.1">
    <property type="nucleotide sequence ID" value="NZ_JBFNQN010000003.1"/>
</dbReference>
<keyword evidence="1" id="KW-1133">Transmembrane helix</keyword>